<name>A0A5F8AEX2_MACMU</name>
<dbReference type="InterPro" id="IPR043250">
    <property type="entry name" value="CST9-like"/>
</dbReference>
<reference evidence="8" key="4">
    <citation type="submission" date="2025-09" db="UniProtKB">
        <authorList>
            <consortium name="Ensembl"/>
        </authorList>
    </citation>
    <scope>IDENTIFICATION</scope>
    <source>
        <strain evidence="8">17573</strain>
    </source>
</reference>
<keyword evidence="3" id="KW-0964">Secreted</keyword>
<dbReference type="STRING" id="9544.ENSMMUP00000076433"/>
<accession>A0A5F8AEX2</accession>
<evidence type="ECO:0000256" key="4">
    <source>
        <dbReference type="ARBA" id="ARBA00022690"/>
    </source>
</evidence>
<dbReference type="InterPro" id="IPR046350">
    <property type="entry name" value="Cystatin_sf"/>
</dbReference>
<evidence type="ECO:0000256" key="1">
    <source>
        <dbReference type="ARBA" id="ARBA00004613"/>
    </source>
</evidence>
<reference evidence="9" key="1">
    <citation type="journal article" date="2007" name="Science">
        <title>Evolutionary and biomedical insights from the rhesus macaque genome.</title>
        <authorList>
            <person name="Gibbs R.A."/>
            <person name="Rogers J."/>
            <person name="Katze M.G."/>
            <person name="Bumgarner R."/>
            <person name="Weinstock G.M."/>
            <person name="Mardis E.R."/>
            <person name="Remington K.A."/>
            <person name="Strausberg R.L."/>
            <person name="Venter J.C."/>
            <person name="Wilson R.K."/>
            <person name="Batzer M.A."/>
            <person name="Bustamante C.D."/>
            <person name="Eichler E.E."/>
            <person name="Hahn M.W."/>
            <person name="Hardison R.C."/>
            <person name="Makova K.D."/>
            <person name="Miller W."/>
            <person name="Milosavljevic A."/>
            <person name="Palermo R.E."/>
            <person name="Siepel A."/>
            <person name="Sikela J.M."/>
            <person name="Attaway T."/>
            <person name="Bell S."/>
            <person name="Bernard K.E."/>
            <person name="Buhay C.J."/>
            <person name="Chandrabose M.N."/>
            <person name="Dao M."/>
            <person name="Davis C."/>
            <person name="Delehaunty K.D."/>
            <person name="Ding Y."/>
            <person name="Dinh H.H."/>
            <person name="Dugan-Rocha S."/>
            <person name="Fulton L.A."/>
            <person name="Gabisi R.A."/>
            <person name="Garner T.T."/>
            <person name="Godfrey J."/>
            <person name="Hawes A.C."/>
            <person name="Hernandez J."/>
            <person name="Hines S."/>
            <person name="Holder M."/>
            <person name="Hume J."/>
            <person name="Jhangiani S.N."/>
            <person name="Joshi V."/>
            <person name="Khan Z.M."/>
            <person name="Kirkness E.F."/>
            <person name="Cree A."/>
            <person name="Fowler R.G."/>
            <person name="Lee S."/>
            <person name="Lewis L.R."/>
            <person name="Li Z."/>
            <person name="Liu Y.-S."/>
            <person name="Moore S.M."/>
            <person name="Muzny D."/>
            <person name="Nazareth L.V."/>
            <person name="Ngo D.N."/>
            <person name="Okwuonu G.O."/>
            <person name="Pai G."/>
            <person name="Parker D."/>
            <person name="Paul H.A."/>
            <person name="Pfannkoch C."/>
            <person name="Pohl C.S."/>
            <person name="Rogers Y.-H.C."/>
            <person name="Ruiz S.J."/>
            <person name="Sabo A."/>
            <person name="Santibanez J."/>
            <person name="Schneider B.W."/>
            <person name="Smith S.M."/>
            <person name="Sodergren E."/>
            <person name="Svatek A.F."/>
            <person name="Utterback T.R."/>
            <person name="Vattathil S."/>
            <person name="Warren W."/>
            <person name="White C.S."/>
            <person name="Chinwalla A.T."/>
            <person name="Feng Y."/>
            <person name="Halpern A.L."/>
            <person name="Hillier L.W."/>
            <person name="Huang X."/>
            <person name="Minx P."/>
            <person name="Nelson J.O."/>
            <person name="Pepin K.H."/>
            <person name="Qin X."/>
            <person name="Sutton G.G."/>
            <person name="Venter E."/>
            <person name="Walenz B.P."/>
            <person name="Wallis J.W."/>
            <person name="Worley K.C."/>
            <person name="Yang S.-P."/>
            <person name="Jones S.M."/>
            <person name="Marra M.A."/>
            <person name="Rocchi M."/>
            <person name="Schein J.E."/>
            <person name="Baertsch R."/>
            <person name="Clarke L."/>
            <person name="Csuros M."/>
            <person name="Glasscock J."/>
            <person name="Harris R.A."/>
            <person name="Havlak P."/>
            <person name="Jackson A.R."/>
            <person name="Jiang H."/>
            <person name="Liu Y."/>
            <person name="Messina D.N."/>
            <person name="Shen Y."/>
            <person name="Song H.X.-Z."/>
            <person name="Wylie T."/>
            <person name="Zhang L."/>
            <person name="Birney E."/>
            <person name="Han K."/>
            <person name="Konkel M.K."/>
            <person name="Lee J."/>
            <person name="Smit A.F.A."/>
            <person name="Ullmer B."/>
            <person name="Wang H."/>
            <person name="Xing J."/>
            <person name="Burhans R."/>
            <person name="Cheng Z."/>
            <person name="Karro J.E."/>
            <person name="Ma J."/>
            <person name="Raney B."/>
            <person name="She X."/>
            <person name="Cox M.J."/>
            <person name="Demuth J.P."/>
            <person name="Dumas L.J."/>
            <person name="Han S.-G."/>
            <person name="Hopkins J."/>
            <person name="Karimpour-Fard A."/>
            <person name="Kim Y.H."/>
            <person name="Pollack J.R."/>
            <person name="Vinar T."/>
            <person name="Addo-Quaye C."/>
            <person name="Degenhardt J."/>
            <person name="Denby A."/>
            <person name="Hubisz M.J."/>
            <person name="Indap A."/>
            <person name="Kosiol C."/>
            <person name="Lahn B.T."/>
            <person name="Lawson H.A."/>
            <person name="Marklein A."/>
            <person name="Nielsen R."/>
            <person name="Vallender E.J."/>
            <person name="Clark A.G."/>
            <person name="Ferguson B."/>
            <person name="Hernandez R.D."/>
            <person name="Hirani K."/>
            <person name="Kehrer-Sawatzki H."/>
            <person name="Kolb J."/>
            <person name="Patil S."/>
            <person name="Pu L.-L."/>
            <person name="Ren Y."/>
            <person name="Smith D.G."/>
            <person name="Wheeler D.A."/>
            <person name="Schenck I."/>
            <person name="Ball E.V."/>
            <person name="Chen R."/>
            <person name="Cooper D.N."/>
            <person name="Giardine B."/>
            <person name="Hsu F."/>
            <person name="Kent W.J."/>
            <person name="Lesk A."/>
            <person name="Nelson D.L."/>
            <person name="O'brien W.E."/>
            <person name="Pruefer K."/>
            <person name="Stenson P.D."/>
            <person name="Wallace J.C."/>
            <person name="Ke H."/>
            <person name="Liu X.-M."/>
            <person name="Wang P."/>
            <person name="Xiang A.P."/>
            <person name="Yang F."/>
            <person name="Barber G.P."/>
            <person name="Haussler D."/>
            <person name="Karolchik D."/>
            <person name="Kern A.D."/>
            <person name="Kuhn R.M."/>
            <person name="Smith K.E."/>
            <person name="Zwieg A.S."/>
        </authorList>
    </citation>
    <scope>NUCLEOTIDE SEQUENCE [LARGE SCALE GENOMIC DNA]</scope>
    <source>
        <strain evidence="9">17573</strain>
    </source>
</reference>
<dbReference type="InParanoid" id="A0A5F8AEX2"/>
<dbReference type="InterPro" id="IPR000010">
    <property type="entry name" value="Cystatin_dom"/>
</dbReference>
<dbReference type="GO" id="GO:0004869">
    <property type="term" value="F:cysteine-type endopeptidase inhibitor activity"/>
    <property type="evidence" value="ECO:0007669"/>
    <property type="project" value="UniProtKB-KW"/>
</dbReference>
<evidence type="ECO:0000313" key="8">
    <source>
        <dbReference type="Ensembl" id="ENSMMUP00000076433.1"/>
    </source>
</evidence>
<reference evidence="8" key="3">
    <citation type="submission" date="2025-08" db="UniProtKB">
        <authorList>
            <consortium name="Ensembl"/>
        </authorList>
    </citation>
    <scope>IDENTIFICATION</scope>
    <source>
        <strain evidence="8">17573</strain>
    </source>
</reference>
<dbReference type="GO" id="GO:0019730">
    <property type="term" value="P:antimicrobial humoral response"/>
    <property type="evidence" value="ECO:0000318"/>
    <property type="project" value="GO_Central"/>
</dbReference>
<dbReference type="VEuPathDB" id="HostDB:ENSMMUG00000063687"/>
<evidence type="ECO:0000256" key="3">
    <source>
        <dbReference type="ARBA" id="ARBA00022525"/>
    </source>
</evidence>
<evidence type="ECO:0000256" key="2">
    <source>
        <dbReference type="ARBA" id="ARBA00009403"/>
    </source>
</evidence>
<evidence type="ECO:0000259" key="7">
    <source>
        <dbReference type="Pfam" id="PF00031"/>
    </source>
</evidence>
<keyword evidence="9" id="KW-1185">Reference proteome</keyword>
<dbReference type="Ensembl" id="ENSMMUT00000099236.1">
    <property type="protein sequence ID" value="ENSMMUP00000076433.1"/>
    <property type="gene ID" value="ENSMMUG00000063687.1"/>
</dbReference>
<dbReference type="GO" id="GO:0005615">
    <property type="term" value="C:extracellular space"/>
    <property type="evidence" value="ECO:0000318"/>
    <property type="project" value="GO_Central"/>
</dbReference>
<sequence>VPAGVQAGKARGRGACWALRHVESAAEHGSVLGATAASLQQLPGYYAWRFQEEEEWNDQKQIAVYLPPTLEFAVYTFNQQSKDWYAYKLVRVLLFFIQQGYDKMTFSMNLQLGRTTCGKFEDDIDNCPFQESPELNDVRQDTSFPPGHSCGCHMGRGVGTGATDKET</sequence>
<keyword evidence="6" id="KW-0732">Signal</keyword>
<dbReference type="Proteomes" id="UP000006718">
    <property type="component" value="Chromosome 10"/>
</dbReference>
<reference evidence="8" key="2">
    <citation type="submission" date="2019-01" db="EMBL/GenBank/DDBJ databases">
        <authorList>
            <person name="Graves T."/>
            <person name="Eichler E.E."/>
            <person name="Wilson R.K."/>
        </authorList>
    </citation>
    <scope>NUCLEOTIDE SEQUENCE [LARGE SCALE GENOMIC DNA]</scope>
    <source>
        <strain evidence="8">17573</strain>
    </source>
</reference>
<evidence type="ECO:0000256" key="5">
    <source>
        <dbReference type="ARBA" id="ARBA00022704"/>
    </source>
</evidence>
<comment type="similarity">
    <text evidence="2">Belongs to the cystatin family.</text>
</comment>
<dbReference type="AlphaFoldDB" id="A0A5F8AEX2"/>
<evidence type="ECO:0000313" key="9">
    <source>
        <dbReference type="Proteomes" id="UP000006718"/>
    </source>
</evidence>
<proteinExistence type="inferred from homology"/>
<dbReference type="Pfam" id="PF00031">
    <property type="entry name" value="Cystatin"/>
    <property type="match status" value="1"/>
</dbReference>
<keyword evidence="5" id="KW-0789">Thiol protease inhibitor</keyword>
<keyword evidence="4" id="KW-0646">Protease inhibitor</keyword>
<dbReference type="PANTHER" id="PTHR46945">
    <property type="entry name" value="CYSTATIN-9-LIKE"/>
    <property type="match status" value="1"/>
</dbReference>
<dbReference type="PANTHER" id="PTHR46945:SF2">
    <property type="entry name" value="CYSTATIN-9-LIKE PROTEIN CST9LP1-RELATED"/>
    <property type="match status" value="1"/>
</dbReference>
<dbReference type="SMR" id="A0A5F8AEX2"/>
<comment type="subcellular location">
    <subcellularLocation>
        <location evidence="1">Secreted</location>
    </subcellularLocation>
</comment>
<gene>
    <name evidence="8" type="primary">LOC712306</name>
</gene>
<dbReference type="Bgee" id="ENSMMUG00000063687">
    <property type="expression patterns" value="Expressed in spermatocyte and 3 other cell types or tissues"/>
</dbReference>
<dbReference type="SUPFAM" id="SSF54403">
    <property type="entry name" value="Cystatin/monellin"/>
    <property type="match status" value="1"/>
</dbReference>
<protein>
    <recommendedName>
        <fullName evidence="7">Cystatin domain-containing protein</fullName>
    </recommendedName>
</protein>
<dbReference type="Gene3D" id="3.10.450.10">
    <property type="match status" value="1"/>
</dbReference>
<feature type="domain" description="Cystatin" evidence="7">
    <location>
        <begin position="68"/>
        <end position="134"/>
    </location>
</feature>
<organism evidence="8 9">
    <name type="scientific">Macaca mulatta</name>
    <name type="common">Rhesus macaque</name>
    <dbReference type="NCBI Taxonomy" id="9544"/>
    <lineage>
        <taxon>Eukaryota</taxon>
        <taxon>Metazoa</taxon>
        <taxon>Chordata</taxon>
        <taxon>Craniata</taxon>
        <taxon>Vertebrata</taxon>
        <taxon>Euteleostomi</taxon>
        <taxon>Mammalia</taxon>
        <taxon>Eutheria</taxon>
        <taxon>Euarchontoglires</taxon>
        <taxon>Primates</taxon>
        <taxon>Haplorrhini</taxon>
        <taxon>Catarrhini</taxon>
        <taxon>Cercopithecidae</taxon>
        <taxon>Cercopithecinae</taxon>
        <taxon>Macaca</taxon>
    </lineage>
</organism>
<evidence type="ECO:0000256" key="6">
    <source>
        <dbReference type="ARBA" id="ARBA00022729"/>
    </source>
</evidence>
<dbReference type="GeneTree" id="ENSGT00940000166721"/>